<sequence>MDRIRVPSTVTIIAVTLLLLHPVANKSSIVSNMYVPGYSSTYKFVCESNEEHHVLNLFMNRSLYFFVSYHIVKTNLRRSCVDSGLRGKFVEYAECDSLRQLPAGEIPSDDIRLRDVAELPPQVSPCIRAAR</sequence>
<evidence type="ECO:0000256" key="1">
    <source>
        <dbReference type="SAM" id="SignalP"/>
    </source>
</evidence>
<feature type="signal peptide" evidence="1">
    <location>
        <begin position="1"/>
        <end position="25"/>
    </location>
</feature>
<name>A0AA40G617_9HYME</name>
<protein>
    <submittedName>
        <fullName evidence="2">Uncharacterized protein</fullName>
    </submittedName>
</protein>
<keyword evidence="1" id="KW-0732">Signal</keyword>
<dbReference type="EMBL" id="JAHYIQ010000005">
    <property type="protein sequence ID" value="KAK1131797.1"/>
    <property type="molecule type" value="Genomic_DNA"/>
</dbReference>
<feature type="chain" id="PRO_5041242235" evidence="1">
    <location>
        <begin position="26"/>
        <end position="131"/>
    </location>
</feature>
<organism evidence="2 3">
    <name type="scientific">Melipona bicolor</name>
    <dbReference type="NCBI Taxonomy" id="60889"/>
    <lineage>
        <taxon>Eukaryota</taxon>
        <taxon>Metazoa</taxon>
        <taxon>Ecdysozoa</taxon>
        <taxon>Arthropoda</taxon>
        <taxon>Hexapoda</taxon>
        <taxon>Insecta</taxon>
        <taxon>Pterygota</taxon>
        <taxon>Neoptera</taxon>
        <taxon>Endopterygota</taxon>
        <taxon>Hymenoptera</taxon>
        <taxon>Apocrita</taxon>
        <taxon>Aculeata</taxon>
        <taxon>Apoidea</taxon>
        <taxon>Anthophila</taxon>
        <taxon>Apidae</taxon>
        <taxon>Melipona</taxon>
    </lineage>
</organism>
<evidence type="ECO:0000313" key="3">
    <source>
        <dbReference type="Proteomes" id="UP001177670"/>
    </source>
</evidence>
<reference evidence="2" key="1">
    <citation type="submission" date="2021-10" db="EMBL/GenBank/DDBJ databases">
        <title>Melipona bicolor Genome sequencing and assembly.</title>
        <authorList>
            <person name="Araujo N.S."/>
            <person name="Arias M.C."/>
        </authorList>
    </citation>
    <scope>NUCLEOTIDE SEQUENCE</scope>
    <source>
        <strain evidence="2">USP_2M_L1-L4_2017</strain>
        <tissue evidence="2">Whole body</tissue>
    </source>
</reference>
<comment type="caution">
    <text evidence="2">The sequence shown here is derived from an EMBL/GenBank/DDBJ whole genome shotgun (WGS) entry which is preliminary data.</text>
</comment>
<proteinExistence type="predicted"/>
<dbReference type="Proteomes" id="UP001177670">
    <property type="component" value="Unassembled WGS sequence"/>
</dbReference>
<accession>A0AA40G617</accession>
<keyword evidence="3" id="KW-1185">Reference proteome</keyword>
<evidence type="ECO:0000313" key="2">
    <source>
        <dbReference type="EMBL" id="KAK1131797.1"/>
    </source>
</evidence>
<dbReference type="AlphaFoldDB" id="A0AA40G617"/>
<gene>
    <name evidence="2" type="ORF">K0M31_015956</name>
</gene>